<evidence type="ECO:0000313" key="2">
    <source>
        <dbReference type="EMBL" id="OAQ24883.1"/>
    </source>
</evidence>
<proteinExistence type="predicted"/>
<keyword evidence="3" id="KW-1185">Reference proteome</keyword>
<accession>A0A197JIS6</accession>
<reference evidence="2 3" key="1">
    <citation type="submission" date="2016-05" db="EMBL/GenBank/DDBJ databases">
        <title>Genome sequencing reveals origins of a unique bacterial endosymbiosis in the earliest lineages of terrestrial Fungi.</title>
        <authorList>
            <consortium name="DOE Joint Genome Institute"/>
            <person name="Uehling J."/>
            <person name="Gryganskyi A."/>
            <person name="Hameed K."/>
            <person name="Tschaplinski T."/>
            <person name="Misztal P."/>
            <person name="Wu S."/>
            <person name="Desiro A."/>
            <person name="Vande Pol N."/>
            <person name="Du Z.-Y."/>
            <person name="Zienkiewicz A."/>
            <person name="Zienkiewicz K."/>
            <person name="Morin E."/>
            <person name="Tisserant E."/>
            <person name="Splivallo R."/>
            <person name="Hainaut M."/>
            <person name="Henrissat B."/>
            <person name="Ohm R."/>
            <person name="Kuo A."/>
            <person name="Yan J."/>
            <person name="Lipzen A."/>
            <person name="Nolan M."/>
            <person name="Labutti K."/>
            <person name="Barry K."/>
            <person name="Goldstein A."/>
            <person name="Labbe J."/>
            <person name="Schadt C."/>
            <person name="Tuskan G."/>
            <person name="Grigoriev I."/>
            <person name="Martin F."/>
            <person name="Vilgalys R."/>
            <person name="Bonito G."/>
        </authorList>
    </citation>
    <scope>NUCLEOTIDE SEQUENCE [LARGE SCALE GENOMIC DNA]</scope>
    <source>
        <strain evidence="2 3">AG-77</strain>
    </source>
</reference>
<evidence type="ECO:0000313" key="3">
    <source>
        <dbReference type="Proteomes" id="UP000078512"/>
    </source>
</evidence>
<dbReference type="AlphaFoldDB" id="A0A197JIS6"/>
<dbReference type="EMBL" id="KV442086">
    <property type="protein sequence ID" value="OAQ24883.1"/>
    <property type="molecule type" value="Genomic_DNA"/>
</dbReference>
<organism evidence="2 3">
    <name type="scientific">Linnemannia elongata AG-77</name>
    <dbReference type="NCBI Taxonomy" id="1314771"/>
    <lineage>
        <taxon>Eukaryota</taxon>
        <taxon>Fungi</taxon>
        <taxon>Fungi incertae sedis</taxon>
        <taxon>Mucoromycota</taxon>
        <taxon>Mortierellomycotina</taxon>
        <taxon>Mortierellomycetes</taxon>
        <taxon>Mortierellales</taxon>
        <taxon>Mortierellaceae</taxon>
        <taxon>Linnemannia</taxon>
    </lineage>
</organism>
<feature type="region of interest" description="Disordered" evidence="1">
    <location>
        <begin position="66"/>
        <end position="93"/>
    </location>
</feature>
<sequence>MCILHRSIITNQVFLRTLSFFLTFFLSLSPLLPSAQLQLPAQLQIQLPFSLSLTLSLSLSPLLSNNSIPTSTPPTPPTPPPHSTPITSMCSTHTGSHLPPSQCSCCALIHSRHFSSPWPLTFSHTHTQHHHHRHYYYHNQSRFLCLQPRMTTNNRLIRRLFLTSISNPLFLDCPQHLYITNQSALTIVPTISTPF</sequence>
<name>A0A197JIS6_9FUNG</name>
<protein>
    <submittedName>
        <fullName evidence="2">Uncharacterized protein</fullName>
    </submittedName>
</protein>
<evidence type="ECO:0000256" key="1">
    <source>
        <dbReference type="SAM" id="MobiDB-lite"/>
    </source>
</evidence>
<gene>
    <name evidence="2" type="ORF">K457DRAFT_799095</name>
</gene>
<feature type="compositionally biased region" description="Pro residues" evidence="1">
    <location>
        <begin position="71"/>
        <end position="83"/>
    </location>
</feature>
<dbReference type="Proteomes" id="UP000078512">
    <property type="component" value="Unassembled WGS sequence"/>
</dbReference>